<dbReference type="AlphaFoldDB" id="A0A9P4PYG5"/>
<comment type="function">
    <text evidence="5">Produces N-formyl-kynurenine through the oxidation of tryptophan.</text>
</comment>
<evidence type="ECO:0000256" key="1">
    <source>
        <dbReference type="ARBA" id="ARBA00007119"/>
    </source>
</evidence>
<dbReference type="InterPro" id="IPR000898">
    <property type="entry name" value="Indolamine_dOase"/>
</dbReference>
<dbReference type="GO" id="GO:0019441">
    <property type="term" value="P:L-tryptophan catabolic process to kynurenine"/>
    <property type="evidence" value="ECO:0007669"/>
    <property type="project" value="UniProtKB-UniRule"/>
</dbReference>
<dbReference type="GO" id="GO:0046872">
    <property type="term" value="F:metal ion binding"/>
    <property type="evidence" value="ECO:0007669"/>
    <property type="project" value="UniProtKB-UniRule"/>
</dbReference>
<name>A0A9P4PYG5_9PEZI</name>
<dbReference type="GO" id="GO:0005737">
    <property type="term" value="C:cytoplasm"/>
    <property type="evidence" value="ECO:0007669"/>
    <property type="project" value="TreeGrafter"/>
</dbReference>
<evidence type="ECO:0000256" key="2">
    <source>
        <dbReference type="ARBA" id="ARBA00022723"/>
    </source>
</evidence>
<dbReference type="GO" id="GO:0020037">
    <property type="term" value="F:heme binding"/>
    <property type="evidence" value="ECO:0007669"/>
    <property type="project" value="UniProtKB-UniRule"/>
</dbReference>
<dbReference type="Proteomes" id="UP000799441">
    <property type="component" value="Unassembled WGS sequence"/>
</dbReference>
<dbReference type="SUPFAM" id="SSF140959">
    <property type="entry name" value="Indolic compounds 2,3-dioxygenase-like"/>
    <property type="match status" value="1"/>
</dbReference>
<evidence type="ECO:0000313" key="7">
    <source>
        <dbReference type="Proteomes" id="UP000799441"/>
    </source>
</evidence>
<comment type="similarity">
    <text evidence="1 5">Belongs to the indoleamine 2,3-dioxygenase family.</text>
</comment>
<dbReference type="PANTHER" id="PTHR28657:SF10">
    <property type="entry name" value="INDOLEAMINE 2,3-DIOXYGENASE"/>
    <property type="match status" value="1"/>
</dbReference>
<dbReference type="OrthoDB" id="540174at2759"/>
<dbReference type="EMBL" id="MU003848">
    <property type="protein sequence ID" value="KAF2717273.1"/>
    <property type="molecule type" value="Genomic_DNA"/>
</dbReference>
<keyword evidence="5" id="KW-0560">Oxidoreductase</keyword>
<dbReference type="GO" id="GO:0034354">
    <property type="term" value="P:'de novo' NAD+ biosynthetic process from L-tryptophan"/>
    <property type="evidence" value="ECO:0007669"/>
    <property type="project" value="TreeGrafter"/>
</dbReference>
<dbReference type="GO" id="GO:0033754">
    <property type="term" value="F:indoleamine 2,3-dioxygenase activity"/>
    <property type="evidence" value="ECO:0007669"/>
    <property type="project" value="UniProtKB-EC"/>
</dbReference>
<keyword evidence="7" id="KW-1185">Reference proteome</keyword>
<keyword evidence="3 4" id="KW-0408">Iron</keyword>
<evidence type="ECO:0000313" key="6">
    <source>
        <dbReference type="EMBL" id="KAF2717273.1"/>
    </source>
</evidence>
<dbReference type="PANTHER" id="PTHR28657">
    <property type="entry name" value="INDOLEAMINE 2,3-DIOXYGENASE"/>
    <property type="match status" value="1"/>
</dbReference>
<reference evidence="6" key="1">
    <citation type="journal article" date="2020" name="Stud. Mycol.">
        <title>101 Dothideomycetes genomes: a test case for predicting lifestyles and emergence of pathogens.</title>
        <authorList>
            <person name="Haridas S."/>
            <person name="Albert R."/>
            <person name="Binder M."/>
            <person name="Bloem J."/>
            <person name="Labutti K."/>
            <person name="Salamov A."/>
            <person name="Andreopoulos B."/>
            <person name="Baker S."/>
            <person name="Barry K."/>
            <person name="Bills G."/>
            <person name="Bluhm B."/>
            <person name="Cannon C."/>
            <person name="Castanera R."/>
            <person name="Culley D."/>
            <person name="Daum C."/>
            <person name="Ezra D."/>
            <person name="Gonzalez J."/>
            <person name="Henrissat B."/>
            <person name="Kuo A."/>
            <person name="Liang C."/>
            <person name="Lipzen A."/>
            <person name="Lutzoni F."/>
            <person name="Magnuson J."/>
            <person name="Mondo S."/>
            <person name="Nolan M."/>
            <person name="Ohm R."/>
            <person name="Pangilinan J."/>
            <person name="Park H.-J."/>
            <person name="Ramirez L."/>
            <person name="Alfaro M."/>
            <person name="Sun H."/>
            <person name="Tritt A."/>
            <person name="Yoshinaga Y."/>
            <person name="Zwiers L.-H."/>
            <person name="Turgeon B."/>
            <person name="Goodwin S."/>
            <person name="Spatafora J."/>
            <person name="Crous P."/>
            <person name="Grigoriev I."/>
        </authorList>
    </citation>
    <scope>NUCLEOTIDE SEQUENCE</scope>
    <source>
        <strain evidence="6">CBS 116435</strain>
    </source>
</reference>
<keyword evidence="5" id="KW-0223">Dioxygenase</keyword>
<evidence type="ECO:0000256" key="4">
    <source>
        <dbReference type="PIRSR" id="PIRSR600898-1"/>
    </source>
</evidence>
<dbReference type="Pfam" id="PF01231">
    <property type="entry name" value="IDO"/>
    <property type="match status" value="1"/>
</dbReference>
<evidence type="ECO:0000256" key="3">
    <source>
        <dbReference type="ARBA" id="ARBA00023004"/>
    </source>
</evidence>
<accession>A0A9P4PYG5</accession>
<sequence length="421" mass="46620">MSPHSTRRAIGRIDLASYDVSQHAFLPSDEPLQQLTDPYYAPWELIVHNLPTLLDRGCLRDEVDTLSVLTTSFLRMESEWRRAYVVLAFLAQAYVWGGRVPSQTLPPTISKPFLRVSKQLNLPPVATYAALNLWNWRLTGAGADIGEPDNLRALHTFTGTVDEEWFYMISTAVEARAASTIPLMIGAAQAALDEKHLDVSRALDEFANILDSLTKLIERMHERCNPQVFYHRVRPYLAGSKNMENAGLPIGVFYDEGDDGGEWRKYRGGSNGQSSLVHFFDVVLGVEHRSSPAKGGTNFHEEMRSYMPGLHAAFLEELESMIDIRGFVDANSADGVLCSAFNNAVNSLSSFRDSHLQLVSRYIIIPSRSADTVTGQRLNIAVASGISTASDMEDLRGTGGTRLMPFLKQSRNETAAAAVTH</sequence>
<keyword evidence="4 5" id="KW-0349">Heme</keyword>
<protein>
    <recommendedName>
        <fullName evidence="5">Indoleamine 2,3-dioxygenase</fullName>
        <ecNumber evidence="5">1.13.11.52</ecNumber>
    </recommendedName>
</protein>
<feature type="binding site" description="proximal binding residue" evidence="4">
    <location>
        <position position="355"/>
    </location>
    <ligand>
        <name>heme b</name>
        <dbReference type="ChEBI" id="CHEBI:60344"/>
    </ligand>
    <ligandPart>
        <name>Fe</name>
        <dbReference type="ChEBI" id="CHEBI:18248"/>
    </ligandPart>
</feature>
<proteinExistence type="inferred from homology"/>
<gene>
    <name evidence="6" type="ORF">K431DRAFT_233584</name>
</gene>
<dbReference type="EC" id="1.13.11.52" evidence="5"/>
<organism evidence="6 7">
    <name type="scientific">Polychaeton citri CBS 116435</name>
    <dbReference type="NCBI Taxonomy" id="1314669"/>
    <lineage>
        <taxon>Eukaryota</taxon>
        <taxon>Fungi</taxon>
        <taxon>Dikarya</taxon>
        <taxon>Ascomycota</taxon>
        <taxon>Pezizomycotina</taxon>
        <taxon>Dothideomycetes</taxon>
        <taxon>Dothideomycetidae</taxon>
        <taxon>Capnodiales</taxon>
        <taxon>Capnodiaceae</taxon>
        <taxon>Polychaeton</taxon>
    </lineage>
</organism>
<keyword evidence="2 4" id="KW-0479">Metal-binding</keyword>
<comment type="catalytic activity">
    <reaction evidence="5">
        <text>L-tryptophan + O2 = N-formyl-L-kynurenine</text>
        <dbReference type="Rhea" id="RHEA:24536"/>
        <dbReference type="ChEBI" id="CHEBI:15379"/>
        <dbReference type="ChEBI" id="CHEBI:57912"/>
        <dbReference type="ChEBI" id="CHEBI:58629"/>
    </reaction>
</comment>
<dbReference type="InterPro" id="IPR037217">
    <property type="entry name" value="Trp/Indoleamine_2_3_dOase-like"/>
</dbReference>
<comment type="caution">
    <text evidence="6">The sequence shown here is derived from an EMBL/GenBank/DDBJ whole genome shotgun (WGS) entry which is preliminary data.</text>
</comment>
<evidence type="ECO:0000256" key="5">
    <source>
        <dbReference type="RuleBase" id="RU369119"/>
    </source>
</evidence>
<dbReference type="Gene3D" id="1.20.58.480">
    <property type="match status" value="1"/>
</dbReference>